<dbReference type="InterPro" id="IPR028082">
    <property type="entry name" value="Peripla_BP_I"/>
</dbReference>
<sequence>MSLLIFSCFMCFLLLTKSTTATSNMKVDHNCSTNNLVILGGIGGVFDLSSRVGKEQKVAMELAVQDFYSLTCYNLPIHFKDLRGNSGHTASDVIKLVEEKQVQAIMGILTSEEASLVSGFNIGTTVISLAPTAISPLLSVEPPLFIHMSHDIRIHVRCIAALVGQFRWRKLTTIYEQRNTFSTETEFMITELSESLQYVDSTIEHHFTFPPISSLENPTTFISNELVKLKSLNNRVFVILKSSLQFAILLFERANQMGMMGNGYVWIISDDISSLLDSIGQPVISNMQGVIGFKSNFVDTGDSFEAFKLRFRKKYISEHPEEEHLNPSINALRAYDATWMIGKAMSTSEGRKGSKFLFQNILSSNFKGLSGKISFNNRNLEESPTFRVMNVIGKSYREIAIWSPDFGFSVNFDEEEGRKMRIGNELVGELGSVYWPGGAQTVPEGWCLGNKEKPMKIGVPARGAFNQFVNVRYDQNHNETSVAGFSIEVFEAAVRQLPYNFSYVFVPYYGSYDEMVVDVYNKRLDAAVGDTEIMSDRYKIAEFSQPYMESGLVMVVTVRPDSTKESFMFLRAFTMKMWLLMAVMSLYTGFVVWLTENVESNPDFESSSVSHHVGKMLWFSVTVLSFAQRESIKSNLSRFVLATWLFVVVVVTVCFTASLTSIITVQRIQPSPVSIEYLQGTNAAVGCNGNSFIVQYLINVLHFKPENIKKINSIKDYPEAFRKGEIQAAYFVAPHAKVFLAKYCQGYTMAGPSYKLGGFGFVFRKGSPLVNDISEAILKVSESGKILELEKHMLSFSSCNSSSIGISSGDTSLGPEPFSGLLIISGCISAVAFLISTARLITMRPLILSFTYGTLLRRRVGRWTSSFLSRSDTTFGSQSSERANNTTHGMQQNSMAIELAASNQTLDLNNVQQQSV</sequence>
<evidence type="ECO:0000313" key="19">
    <source>
        <dbReference type="Proteomes" id="UP001237642"/>
    </source>
</evidence>
<dbReference type="CDD" id="cd13686">
    <property type="entry name" value="GluR_Plant"/>
    <property type="match status" value="1"/>
</dbReference>
<keyword evidence="9 13" id="KW-0675">Receptor</keyword>
<feature type="disulfide bond" evidence="14">
    <location>
        <begin position="744"/>
        <end position="799"/>
    </location>
</feature>
<keyword evidence="11 13" id="KW-1071">Ligand-gated ion channel</keyword>
<gene>
    <name evidence="18" type="ORF">POM88_017577</name>
</gene>
<evidence type="ECO:0000313" key="18">
    <source>
        <dbReference type="EMBL" id="KAK1389399.1"/>
    </source>
</evidence>
<protein>
    <recommendedName>
        <fullName evidence="13">Glutamate receptor</fullName>
    </recommendedName>
</protein>
<dbReference type="EMBL" id="JAUIZM010000004">
    <property type="protein sequence ID" value="KAK1389399.1"/>
    <property type="molecule type" value="Genomic_DNA"/>
</dbReference>
<evidence type="ECO:0000256" key="16">
    <source>
        <dbReference type="SAM" id="SignalP"/>
    </source>
</evidence>
<dbReference type="FunFam" id="3.40.50.2300:FF:000188">
    <property type="entry name" value="Glutamate receptor"/>
    <property type="match status" value="1"/>
</dbReference>
<keyword evidence="6 15" id="KW-1133">Transmembrane helix</keyword>
<keyword evidence="4 15" id="KW-0812">Transmembrane</keyword>
<evidence type="ECO:0000256" key="11">
    <source>
        <dbReference type="ARBA" id="ARBA00023286"/>
    </source>
</evidence>
<evidence type="ECO:0000256" key="5">
    <source>
        <dbReference type="ARBA" id="ARBA00022729"/>
    </source>
</evidence>
<evidence type="ECO:0000256" key="6">
    <source>
        <dbReference type="ARBA" id="ARBA00022989"/>
    </source>
</evidence>
<dbReference type="InterPro" id="IPR044440">
    <property type="entry name" value="GABAb_receptor_plant_PBP1"/>
</dbReference>
<evidence type="ECO:0000256" key="3">
    <source>
        <dbReference type="ARBA" id="ARBA00022448"/>
    </source>
</evidence>
<dbReference type="InterPro" id="IPR015683">
    <property type="entry name" value="Ionotropic_Glu_rcpt"/>
</dbReference>
<evidence type="ECO:0000256" key="12">
    <source>
        <dbReference type="ARBA" id="ARBA00023303"/>
    </source>
</evidence>
<keyword evidence="19" id="KW-1185">Reference proteome</keyword>
<evidence type="ECO:0000256" key="15">
    <source>
        <dbReference type="SAM" id="Phobius"/>
    </source>
</evidence>
<feature type="transmembrane region" description="Helical" evidence="15">
    <location>
        <begin position="577"/>
        <end position="594"/>
    </location>
</feature>
<dbReference type="InterPro" id="IPR001828">
    <property type="entry name" value="ANF_lig-bd_rcpt"/>
</dbReference>
<dbReference type="SUPFAM" id="SSF53850">
    <property type="entry name" value="Periplasmic binding protein-like II"/>
    <property type="match status" value="1"/>
</dbReference>
<dbReference type="AlphaFoldDB" id="A0AAD8IQR4"/>
<evidence type="ECO:0000256" key="7">
    <source>
        <dbReference type="ARBA" id="ARBA00023065"/>
    </source>
</evidence>
<reference evidence="18" key="1">
    <citation type="submission" date="2023-02" db="EMBL/GenBank/DDBJ databases">
        <title>Genome of toxic invasive species Heracleum sosnowskyi carries increased number of genes despite the absence of recent whole-genome duplications.</title>
        <authorList>
            <person name="Schelkunov M."/>
            <person name="Shtratnikova V."/>
            <person name="Makarenko M."/>
            <person name="Klepikova A."/>
            <person name="Omelchenko D."/>
            <person name="Novikova G."/>
            <person name="Obukhova E."/>
            <person name="Bogdanov V."/>
            <person name="Penin A."/>
            <person name="Logacheva M."/>
        </authorList>
    </citation>
    <scope>NUCLEOTIDE SEQUENCE</scope>
    <source>
        <strain evidence="18">Hsosn_3</strain>
        <tissue evidence="18">Leaf</tissue>
    </source>
</reference>
<dbReference type="PANTHER" id="PTHR18966">
    <property type="entry name" value="IONOTROPIC GLUTAMATE RECEPTOR"/>
    <property type="match status" value="1"/>
</dbReference>
<comment type="function">
    <text evidence="13">Glutamate-gated receptor that probably acts as non-selective cation channel.</text>
</comment>
<dbReference type="CDD" id="cd19990">
    <property type="entry name" value="PBP1_GABAb_receptor_plant"/>
    <property type="match status" value="1"/>
</dbReference>
<dbReference type="Gene3D" id="3.40.190.10">
    <property type="entry name" value="Periplasmic binding protein-like II"/>
    <property type="match status" value="2"/>
</dbReference>
<evidence type="ECO:0000256" key="10">
    <source>
        <dbReference type="ARBA" id="ARBA00023180"/>
    </source>
</evidence>
<dbReference type="PIRSF" id="PIRSF037090">
    <property type="entry name" value="Iontro_Glu-like_rcpt_pln"/>
    <property type="match status" value="1"/>
</dbReference>
<comment type="similarity">
    <text evidence="2 13">Belongs to the glutamate-gated ion channel (TC 1.A.10.1) family.</text>
</comment>
<dbReference type="SUPFAM" id="SSF53822">
    <property type="entry name" value="Periplasmic binding protein-like I"/>
    <property type="match status" value="1"/>
</dbReference>
<dbReference type="InterPro" id="IPR001320">
    <property type="entry name" value="Iontro_rcpt_C"/>
</dbReference>
<dbReference type="Pfam" id="PF01094">
    <property type="entry name" value="ANF_receptor"/>
    <property type="match status" value="1"/>
</dbReference>
<keyword evidence="10" id="KW-0325">Glycoprotein</keyword>
<dbReference type="InterPro" id="IPR019594">
    <property type="entry name" value="Glu/Gly-bd"/>
</dbReference>
<evidence type="ECO:0000256" key="14">
    <source>
        <dbReference type="PIRSR" id="PIRSR037090-50"/>
    </source>
</evidence>
<proteinExistence type="inferred from homology"/>
<comment type="subcellular location">
    <subcellularLocation>
        <location evidence="1">Membrane</location>
        <topology evidence="1">Multi-pass membrane protein</topology>
    </subcellularLocation>
</comment>
<keyword evidence="8 13" id="KW-0472">Membrane</keyword>
<name>A0AAD8IQR4_9APIA</name>
<dbReference type="GO" id="GO:0016020">
    <property type="term" value="C:membrane"/>
    <property type="evidence" value="ECO:0007669"/>
    <property type="project" value="UniProtKB-SubCell"/>
</dbReference>
<evidence type="ECO:0000256" key="2">
    <source>
        <dbReference type="ARBA" id="ARBA00008685"/>
    </source>
</evidence>
<dbReference type="FunFam" id="1.10.287.70:FF:000172">
    <property type="entry name" value="Glutamate receptor"/>
    <property type="match status" value="1"/>
</dbReference>
<feature type="transmembrane region" description="Helical" evidence="15">
    <location>
        <begin position="639"/>
        <end position="663"/>
    </location>
</feature>
<dbReference type="GO" id="GO:0015276">
    <property type="term" value="F:ligand-gated monoatomic ion channel activity"/>
    <property type="evidence" value="ECO:0007669"/>
    <property type="project" value="InterPro"/>
</dbReference>
<organism evidence="18 19">
    <name type="scientific">Heracleum sosnowskyi</name>
    <dbReference type="NCBI Taxonomy" id="360622"/>
    <lineage>
        <taxon>Eukaryota</taxon>
        <taxon>Viridiplantae</taxon>
        <taxon>Streptophyta</taxon>
        <taxon>Embryophyta</taxon>
        <taxon>Tracheophyta</taxon>
        <taxon>Spermatophyta</taxon>
        <taxon>Magnoliopsida</taxon>
        <taxon>eudicotyledons</taxon>
        <taxon>Gunneridae</taxon>
        <taxon>Pentapetalae</taxon>
        <taxon>asterids</taxon>
        <taxon>campanulids</taxon>
        <taxon>Apiales</taxon>
        <taxon>Apiaceae</taxon>
        <taxon>Apioideae</taxon>
        <taxon>apioid superclade</taxon>
        <taxon>Tordylieae</taxon>
        <taxon>Tordyliinae</taxon>
        <taxon>Heracleum</taxon>
    </lineage>
</organism>
<keyword evidence="5 16" id="KW-0732">Signal</keyword>
<dbReference type="FunFam" id="3.40.190.10:FF:000054">
    <property type="entry name" value="Glutamate receptor"/>
    <property type="match status" value="1"/>
</dbReference>
<comment type="caution">
    <text evidence="18">The sequence shown here is derived from an EMBL/GenBank/DDBJ whole genome shotgun (WGS) entry which is preliminary data.</text>
</comment>
<evidence type="ECO:0000256" key="4">
    <source>
        <dbReference type="ARBA" id="ARBA00022692"/>
    </source>
</evidence>
<evidence type="ECO:0000256" key="9">
    <source>
        <dbReference type="ARBA" id="ARBA00023170"/>
    </source>
</evidence>
<keyword evidence="12 13" id="KW-0407">Ion channel</keyword>
<feature type="signal peptide" evidence="16">
    <location>
        <begin position="1"/>
        <end position="21"/>
    </location>
</feature>
<accession>A0AAD8IQR4</accession>
<dbReference type="Gene3D" id="3.40.50.2300">
    <property type="match status" value="3"/>
</dbReference>
<dbReference type="Gene3D" id="1.10.287.70">
    <property type="match status" value="1"/>
</dbReference>
<dbReference type="InterPro" id="IPR017103">
    <property type="entry name" value="Iontropic_Glu_rcpt_pln"/>
</dbReference>
<evidence type="ECO:0000256" key="1">
    <source>
        <dbReference type="ARBA" id="ARBA00004141"/>
    </source>
</evidence>
<keyword evidence="14" id="KW-1015">Disulfide bond</keyword>
<feature type="chain" id="PRO_5042202393" description="Glutamate receptor" evidence="16">
    <location>
        <begin position="22"/>
        <end position="916"/>
    </location>
</feature>
<keyword evidence="3 13" id="KW-0813">Transport</keyword>
<evidence type="ECO:0000256" key="8">
    <source>
        <dbReference type="ARBA" id="ARBA00023136"/>
    </source>
</evidence>
<evidence type="ECO:0000256" key="13">
    <source>
        <dbReference type="PIRNR" id="PIRNR037090"/>
    </source>
</evidence>
<evidence type="ECO:0000259" key="17">
    <source>
        <dbReference type="SMART" id="SM00079"/>
    </source>
</evidence>
<feature type="domain" description="Ionotropic glutamate receptor C-terminal" evidence="17">
    <location>
        <begin position="456"/>
        <end position="796"/>
    </location>
</feature>
<reference evidence="18" key="2">
    <citation type="submission" date="2023-05" db="EMBL/GenBank/DDBJ databases">
        <authorList>
            <person name="Schelkunov M.I."/>
        </authorList>
    </citation>
    <scope>NUCLEOTIDE SEQUENCE</scope>
    <source>
        <strain evidence="18">Hsosn_3</strain>
        <tissue evidence="18">Leaf</tissue>
    </source>
</reference>
<dbReference type="Proteomes" id="UP001237642">
    <property type="component" value="Unassembled WGS sequence"/>
</dbReference>
<keyword evidence="7 13" id="KW-0406">Ion transport</keyword>
<dbReference type="Pfam" id="PF10613">
    <property type="entry name" value="Lig_chan-Glu_bd"/>
    <property type="match status" value="1"/>
</dbReference>
<dbReference type="SMART" id="SM00079">
    <property type="entry name" value="PBPe"/>
    <property type="match status" value="1"/>
</dbReference>
<dbReference type="Pfam" id="PF00060">
    <property type="entry name" value="Lig_chan"/>
    <property type="match status" value="1"/>
</dbReference>